<evidence type="ECO:0000313" key="2">
    <source>
        <dbReference type="Proteomes" id="UP000447434"/>
    </source>
</evidence>
<evidence type="ECO:0000313" key="1">
    <source>
        <dbReference type="EMBL" id="KAE9604970.1"/>
    </source>
</evidence>
<reference evidence="2" key="1">
    <citation type="journal article" date="2020" name="Nat. Commun.">
        <title>Genome sequence of the cluster root forming white lupin.</title>
        <authorList>
            <person name="Hufnagel B."/>
            <person name="Marques A."/>
            <person name="Soriano A."/>
            <person name="Marques L."/>
            <person name="Divol F."/>
            <person name="Doumas P."/>
            <person name="Sallet E."/>
            <person name="Mancinotti D."/>
            <person name="Carrere S."/>
            <person name="Marande W."/>
            <person name="Arribat S."/>
            <person name="Keller J."/>
            <person name="Huneau C."/>
            <person name="Blein T."/>
            <person name="Aime D."/>
            <person name="Laguerre M."/>
            <person name="Taylor J."/>
            <person name="Schubert V."/>
            <person name="Nelson M."/>
            <person name="Geu-Flores F."/>
            <person name="Crespi M."/>
            <person name="Gallardo-Guerrero K."/>
            <person name="Delaux P.-M."/>
            <person name="Salse J."/>
            <person name="Berges H."/>
            <person name="Guyot R."/>
            <person name="Gouzy J."/>
            <person name="Peret B."/>
        </authorList>
    </citation>
    <scope>NUCLEOTIDE SEQUENCE [LARGE SCALE GENOMIC DNA]</scope>
    <source>
        <strain evidence="2">cv. Amiga</strain>
    </source>
</reference>
<keyword evidence="2" id="KW-1185">Reference proteome</keyword>
<gene>
    <name evidence="1" type="ORF">Lalb_Chr10g0092181</name>
</gene>
<proteinExistence type="predicted"/>
<sequence>MFFIVFPCSFHFLFHALKTIWLNNINLVLGYTISGFPNVGFQILIQCHFLLRHRKIQHKIEISKRQ</sequence>
<accession>A0A6A4PU10</accession>
<dbReference type="EMBL" id="WOCE01000010">
    <property type="protein sequence ID" value="KAE9604970.1"/>
    <property type="molecule type" value="Genomic_DNA"/>
</dbReference>
<dbReference type="AlphaFoldDB" id="A0A6A4PU10"/>
<comment type="caution">
    <text evidence="1">The sequence shown here is derived from an EMBL/GenBank/DDBJ whole genome shotgun (WGS) entry which is preliminary data.</text>
</comment>
<dbReference type="Proteomes" id="UP000447434">
    <property type="component" value="Chromosome 10"/>
</dbReference>
<organism evidence="1 2">
    <name type="scientific">Lupinus albus</name>
    <name type="common">White lupine</name>
    <name type="synonym">Lupinus termis</name>
    <dbReference type="NCBI Taxonomy" id="3870"/>
    <lineage>
        <taxon>Eukaryota</taxon>
        <taxon>Viridiplantae</taxon>
        <taxon>Streptophyta</taxon>
        <taxon>Embryophyta</taxon>
        <taxon>Tracheophyta</taxon>
        <taxon>Spermatophyta</taxon>
        <taxon>Magnoliopsida</taxon>
        <taxon>eudicotyledons</taxon>
        <taxon>Gunneridae</taxon>
        <taxon>Pentapetalae</taxon>
        <taxon>rosids</taxon>
        <taxon>fabids</taxon>
        <taxon>Fabales</taxon>
        <taxon>Fabaceae</taxon>
        <taxon>Papilionoideae</taxon>
        <taxon>50 kb inversion clade</taxon>
        <taxon>genistoids sensu lato</taxon>
        <taxon>core genistoids</taxon>
        <taxon>Genisteae</taxon>
        <taxon>Lupinus</taxon>
    </lineage>
</organism>
<name>A0A6A4PU10_LUPAL</name>
<protein>
    <submittedName>
        <fullName evidence="1">Uncharacterized protein</fullName>
    </submittedName>
</protein>